<comment type="caution">
    <text evidence="2">The sequence shown here is derived from an EMBL/GenBank/DDBJ whole genome shotgun (WGS) entry which is preliminary data.</text>
</comment>
<dbReference type="InterPro" id="IPR010781">
    <property type="entry name" value="DUF1376"/>
</dbReference>
<dbReference type="RefSeq" id="WP_211456412.1">
    <property type="nucleotide sequence ID" value="NZ_JAANES010000001.1"/>
</dbReference>
<keyword evidence="3" id="KW-1185">Reference proteome</keyword>
<dbReference type="CDD" id="cd22958">
    <property type="entry name" value="DD_DPY30_SDC1-like"/>
    <property type="match status" value="1"/>
</dbReference>
<evidence type="ECO:0000313" key="3">
    <source>
        <dbReference type="Proteomes" id="UP001647436"/>
    </source>
</evidence>
<dbReference type="Proteomes" id="UP001647436">
    <property type="component" value="Unassembled WGS sequence"/>
</dbReference>
<accession>A0ABS5LPY1</accession>
<reference evidence="2 3" key="1">
    <citation type="submission" date="2020-03" db="EMBL/GenBank/DDBJ databases">
        <title>The role of nitrogen metabolism on polyethylene biodegradation.</title>
        <authorList>
            <person name="Peixoto J."/>
            <person name="Vizzotto C.S."/>
            <person name="Ramos A."/>
            <person name="Alves G."/>
            <person name="Steindorff A."/>
            <person name="Kruger R."/>
        </authorList>
    </citation>
    <scope>NUCLEOTIDE SEQUENCE [LARGE SCALE GENOMIC DNA]</scope>
    <source>
        <strain evidence="2 3">PE63</strain>
    </source>
</reference>
<dbReference type="Pfam" id="PF07120">
    <property type="entry name" value="DUF1376"/>
    <property type="match status" value="1"/>
</dbReference>
<dbReference type="EMBL" id="JAANES010000001">
    <property type="protein sequence ID" value="MBS3018559.1"/>
    <property type="molecule type" value="Genomic_DNA"/>
</dbReference>
<organism evidence="2 3">
    <name type="scientific">Comamonas brasiliensis</name>
    <dbReference type="NCBI Taxonomy" id="1812482"/>
    <lineage>
        <taxon>Bacteria</taxon>
        <taxon>Pseudomonadati</taxon>
        <taxon>Pseudomonadota</taxon>
        <taxon>Betaproteobacteria</taxon>
        <taxon>Burkholderiales</taxon>
        <taxon>Comamonadaceae</taxon>
        <taxon>Comamonas</taxon>
    </lineage>
</organism>
<feature type="region of interest" description="Disordered" evidence="1">
    <location>
        <begin position="96"/>
        <end position="142"/>
    </location>
</feature>
<evidence type="ECO:0008006" key="4">
    <source>
        <dbReference type="Google" id="ProtNLM"/>
    </source>
</evidence>
<name>A0ABS5LPY1_9BURK</name>
<gene>
    <name evidence="2" type="ORF">DJFAAGMI_01291</name>
</gene>
<protein>
    <recommendedName>
        <fullName evidence="4">DUF1376 domain-containing protein</fullName>
    </recommendedName>
</protein>
<proteinExistence type="predicted"/>
<evidence type="ECO:0000256" key="1">
    <source>
        <dbReference type="SAM" id="MobiDB-lite"/>
    </source>
</evidence>
<sequence>MNYFPFHLGDYAAHTAHLEPLEDLAYRRMLDQYYLRECPLPKEPAEVARLIRMRANVVEVEAVLREFFTQTSDGWINTRADQEILRMRDKQAKARASAEASVAARQAKANKTSSTPAERTLNERSTGVELPTPTPTPINNSVAIATGGEPPKRPDPAEIIFGYGLSLLINAGTSERQGRSFLGGLRKAHGDEALIDKLRECAKAKPLQPLEWLAAALPPPGSGIRAGPVTPNRQEALERRNRSVADAWAAEGAGHAAV</sequence>
<feature type="compositionally biased region" description="Low complexity" evidence="1">
    <location>
        <begin position="96"/>
        <end position="109"/>
    </location>
</feature>
<evidence type="ECO:0000313" key="2">
    <source>
        <dbReference type="EMBL" id="MBS3018559.1"/>
    </source>
</evidence>